<evidence type="ECO:0000259" key="11">
    <source>
        <dbReference type="PROSITE" id="PS51194"/>
    </source>
</evidence>
<dbReference type="Gene3D" id="3.40.50.300">
    <property type="entry name" value="P-loop containing nucleotide triphosphate hydrolases"/>
    <property type="match status" value="2"/>
</dbReference>
<feature type="compositionally biased region" description="Basic residues" evidence="9">
    <location>
        <begin position="9"/>
        <end position="18"/>
    </location>
</feature>
<keyword evidence="1 6" id="KW-0547">Nucleotide-binding</keyword>
<keyword evidence="5 7" id="KW-0694">RNA-binding</keyword>
<dbReference type="InterPro" id="IPR014001">
    <property type="entry name" value="Helicase_ATP-bd"/>
</dbReference>
<dbReference type="CDD" id="cd18787">
    <property type="entry name" value="SF2_C_DEAD"/>
    <property type="match status" value="1"/>
</dbReference>
<dbReference type="AlphaFoldDB" id="A0A3N4LY93"/>
<dbReference type="Pfam" id="PF00271">
    <property type="entry name" value="Helicase_C"/>
    <property type="match status" value="1"/>
</dbReference>
<dbReference type="GO" id="GO:0016787">
    <property type="term" value="F:hydrolase activity"/>
    <property type="evidence" value="ECO:0007669"/>
    <property type="project" value="UniProtKB-KW"/>
</dbReference>
<feature type="region of interest" description="Disordered" evidence="9">
    <location>
        <begin position="1"/>
        <end position="66"/>
    </location>
</feature>
<evidence type="ECO:0000256" key="2">
    <source>
        <dbReference type="ARBA" id="ARBA00022801"/>
    </source>
</evidence>
<evidence type="ECO:0000256" key="9">
    <source>
        <dbReference type="SAM" id="MobiDB-lite"/>
    </source>
</evidence>
<evidence type="ECO:0000256" key="7">
    <source>
        <dbReference type="RuleBase" id="RU365068"/>
    </source>
</evidence>
<feature type="coiled-coil region" evidence="8">
    <location>
        <begin position="615"/>
        <end position="642"/>
    </location>
</feature>
<dbReference type="InterPro" id="IPR027417">
    <property type="entry name" value="P-loop_NTPase"/>
</dbReference>
<evidence type="ECO:0000256" key="4">
    <source>
        <dbReference type="ARBA" id="ARBA00022840"/>
    </source>
</evidence>
<feature type="domain" description="Helicase ATP-binding" evidence="10">
    <location>
        <begin position="194"/>
        <end position="413"/>
    </location>
</feature>
<evidence type="ECO:0000256" key="3">
    <source>
        <dbReference type="ARBA" id="ARBA00022806"/>
    </source>
</evidence>
<comment type="similarity">
    <text evidence="6">Belongs to the DEAD box helicase family.</text>
</comment>
<dbReference type="FunCoup" id="A0A3N4LY93">
    <property type="interactions" value="862"/>
</dbReference>
<feature type="region of interest" description="Disordered" evidence="9">
    <location>
        <begin position="423"/>
        <end position="450"/>
    </location>
</feature>
<evidence type="ECO:0000256" key="5">
    <source>
        <dbReference type="ARBA" id="ARBA00022884"/>
    </source>
</evidence>
<evidence type="ECO:0000313" key="12">
    <source>
        <dbReference type="EMBL" id="RPB25641.1"/>
    </source>
</evidence>
<comment type="domain">
    <text evidence="7">The Q motif is unique to and characteristic of the DEAD box family of RNA helicases and controls ATP binding and hydrolysis.</text>
</comment>
<comment type="function">
    <text evidence="7">RNA helicase.</text>
</comment>
<dbReference type="OrthoDB" id="3370at2759"/>
<dbReference type="GO" id="GO:0003723">
    <property type="term" value="F:RNA binding"/>
    <property type="evidence" value="ECO:0007669"/>
    <property type="project" value="UniProtKB-UniRule"/>
</dbReference>
<accession>A0A3N4LY93</accession>
<dbReference type="EC" id="3.6.4.13" evidence="7"/>
<dbReference type="Pfam" id="PF00270">
    <property type="entry name" value="DEAD"/>
    <property type="match status" value="1"/>
</dbReference>
<dbReference type="Proteomes" id="UP000267821">
    <property type="component" value="Unassembled WGS sequence"/>
</dbReference>
<keyword evidence="13" id="KW-1185">Reference proteome</keyword>
<dbReference type="GO" id="GO:0003724">
    <property type="term" value="F:RNA helicase activity"/>
    <property type="evidence" value="ECO:0007669"/>
    <property type="project" value="UniProtKB-EC"/>
</dbReference>
<dbReference type="InterPro" id="IPR001650">
    <property type="entry name" value="Helicase_C-like"/>
</dbReference>
<feature type="compositionally biased region" description="Acidic residues" evidence="9">
    <location>
        <begin position="423"/>
        <end position="449"/>
    </location>
</feature>
<dbReference type="InParanoid" id="A0A3N4LY93"/>
<dbReference type="PROSITE" id="PS51192">
    <property type="entry name" value="HELICASE_ATP_BIND_1"/>
    <property type="match status" value="1"/>
</dbReference>
<dbReference type="InterPro" id="IPR000629">
    <property type="entry name" value="RNA-helicase_DEAD-box_CS"/>
</dbReference>
<organism evidence="12 13">
    <name type="scientific">Terfezia boudieri ATCC MYA-4762</name>
    <dbReference type="NCBI Taxonomy" id="1051890"/>
    <lineage>
        <taxon>Eukaryota</taxon>
        <taxon>Fungi</taxon>
        <taxon>Dikarya</taxon>
        <taxon>Ascomycota</taxon>
        <taxon>Pezizomycotina</taxon>
        <taxon>Pezizomycetes</taxon>
        <taxon>Pezizales</taxon>
        <taxon>Pezizaceae</taxon>
        <taxon>Terfezia</taxon>
    </lineage>
</organism>
<reference evidence="12 13" key="1">
    <citation type="journal article" date="2018" name="Nat. Ecol. Evol.">
        <title>Pezizomycetes genomes reveal the molecular basis of ectomycorrhizal truffle lifestyle.</title>
        <authorList>
            <person name="Murat C."/>
            <person name="Payen T."/>
            <person name="Noel B."/>
            <person name="Kuo A."/>
            <person name="Morin E."/>
            <person name="Chen J."/>
            <person name="Kohler A."/>
            <person name="Krizsan K."/>
            <person name="Balestrini R."/>
            <person name="Da Silva C."/>
            <person name="Montanini B."/>
            <person name="Hainaut M."/>
            <person name="Levati E."/>
            <person name="Barry K.W."/>
            <person name="Belfiori B."/>
            <person name="Cichocki N."/>
            <person name="Clum A."/>
            <person name="Dockter R.B."/>
            <person name="Fauchery L."/>
            <person name="Guy J."/>
            <person name="Iotti M."/>
            <person name="Le Tacon F."/>
            <person name="Lindquist E.A."/>
            <person name="Lipzen A."/>
            <person name="Malagnac F."/>
            <person name="Mello A."/>
            <person name="Molinier V."/>
            <person name="Miyauchi S."/>
            <person name="Poulain J."/>
            <person name="Riccioni C."/>
            <person name="Rubini A."/>
            <person name="Sitrit Y."/>
            <person name="Splivallo R."/>
            <person name="Traeger S."/>
            <person name="Wang M."/>
            <person name="Zifcakova L."/>
            <person name="Wipf D."/>
            <person name="Zambonelli A."/>
            <person name="Paolocci F."/>
            <person name="Nowrousian M."/>
            <person name="Ottonello S."/>
            <person name="Baldrian P."/>
            <person name="Spatafora J.W."/>
            <person name="Henrissat B."/>
            <person name="Nagy L.G."/>
            <person name="Aury J.M."/>
            <person name="Wincker P."/>
            <person name="Grigoriev I.V."/>
            <person name="Bonfante P."/>
            <person name="Martin F.M."/>
        </authorList>
    </citation>
    <scope>NUCLEOTIDE SEQUENCE [LARGE SCALE GENOMIC DNA]</scope>
    <source>
        <strain evidence="12 13">ATCC MYA-4762</strain>
    </source>
</reference>
<keyword evidence="3 6" id="KW-0347">Helicase</keyword>
<protein>
    <recommendedName>
        <fullName evidence="7">ATP-dependent RNA helicase</fullName>
        <ecNumber evidence="7">3.6.4.13</ecNumber>
    </recommendedName>
</protein>
<feature type="region of interest" description="Disordered" evidence="9">
    <location>
        <begin position="89"/>
        <end position="134"/>
    </location>
</feature>
<evidence type="ECO:0000256" key="1">
    <source>
        <dbReference type="ARBA" id="ARBA00022741"/>
    </source>
</evidence>
<comment type="catalytic activity">
    <reaction evidence="7">
        <text>ATP + H2O = ADP + phosphate + H(+)</text>
        <dbReference type="Rhea" id="RHEA:13065"/>
        <dbReference type="ChEBI" id="CHEBI:15377"/>
        <dbReference type="ChEBI" id="CHEBI:15378"/>
        <dbReference type="ChEBI" id="CHEBI:30616"/>
        <dbReference type="ChEBI" id="CHEBI:43474"/>
        <dbReference type="ChEBI" id="CHEBI:456216"/>
        <dbReference type="EC" id="3.6.4.13"/>
    </reaction>
</comment>
<keyword evidence="8" id="KW-0175">Coiled coil</keyword>
<feature type="compositionally biased region" description="Polar residues" evidence="9">
    <location>
        <begin position="89"/>
        <end position="108"/>
    </location>
</feature>
<keyword evidence="2 6" id="KW-0378">Hydrolase</keyword>
<dbReference type="SUPFAM" id="SSF52540">
    <property type="entry name" value="P-loop containing nucleoside triphosphate hydrolases"/>
    <property type="match status" value="1"/>
</dbReference>
<dbReference type="EMBL" id="ML121537">
    <property type="protein sequence ID" value="RPB25641.1"/>
    <property type="molecule type" value="Genomic_DNA"/>
</dbReference>
<dbReference type="PROSITE" id="PS00039">
    <property type="entry name" value="DEAD_ATP_HELICASE"/>
    <property type="match status" value="1"/>
</dbReference>
<dbReference type="GO" id="GO:0005524">
    <property type="term" value="F:ATP binding"/>
    <property type="evidence" value="ECO:0007669"/>
    <property type="project" value="UniProtKB-UniRule"/>
</dbReference>
<evidence type="ECO:0000256" key="6">
    <source>
        <dbReference type="RuleBase" id="RU000492"/>
    </source>
</evidence>
<dbReference type="SMART" id="SM00487">
    <property type="entry name" value="DEXDc"/>
    <property type="match status" value="1"/>
</dbReference>
<dbReference type="CDD" id="cd17956">
    <property type="entry name" value="DEADc_DDX51"/>
    <property type="match status" value="1"/>
</dbReference>
<dbReference type="PROSITE" id="PS51194">
    <property type="entry name" value="HELICASE_CTER"/>
    <property type="match status" value="1"/>
</dbReference>
<name>A0A3N4LY93_9PEZI</name>
<evidence type="ECO:0000259" key="10">
    <source>
        <dbReference type="PROSITE" id="PS51192"/>
    </source>
</evidence>
<feature type="domain" description="Helicase C-terminal" evidence="11">
    <location>
        <begin position="475"/>
        <end position="640"/>
    </location>
</feature>
<keyword evidence="4 6" id="KW-0067">ATP-binding</keyword>
<dbReference type="InterPro" id="IPR011545">
    <property type="entry name" value="DEAD/DEAH_box_helicase_dom"/>
</dbReference>
<dbReference type="SMART" id="SM00490">
    <property type="entry name" value="HELICc"/>
    <property type="match status" value="1"/>
</dbReference>
<sequence length="649" mass="72037">MAGVDGGVKLKKEKKKRKSTSDAGTEPEQAPDYAKRRKPSLSRDKAAVEISTSTETFVAPAISRNDNANKELAKHPSILKKFQALLQSKPATPSTEPVATPEQSNFSVELQPQGLQPLPQPVNPRRTKPQISLDSTLPPWLSAPTIVPLDHSIPFSNLPLSEKLQRRIANHLKFQRAFAVQASILPLLLACSTNPDFHLYHDVLVSAPTGSGKTLSYILPVVQDISQRHVTRLRALVIVPTRELVSQVRDTTESLASGLKVGIAWGARSLDFERTLLIKDNWGDDPGRPDAFDVQFGEGGRYSSKVDILICTPGRLVEHLTTTPGFHLRDLRWMVIDEADRLLAQSFQEWLDAVMKALQTETSSFESRTQQYEHALGIRRNNHSRVRKVILSATMTKDAGKLAGLKLRKPKLVVIEQATSEEIGGDEDMADDAELEAGEAEEGDEDEKPDEIFSVPASLSEHYISVGEIEDKPLYLVQLLQTQGIKSGVLIFTKSNESAARLSRLMDLMVEGLKIGLVSGELNKDKRKKTLAKFKKNELDVLVCSDLISRGMDLPAVDHVINYDVSSATRSYVHRVGRTARAGNEGDAWSLVAKAEARWFWRNIGKGIKRGTKTIERLQMEFEADEAARERYESALRKLGEEVKGVGRR</sequence>
<dbReference type="STRING" id="1051890.A0A3N4LY93"/>
<gene>
    <name evidence="12" type="ORF">L211DRAFT_782975</name>
</gene>
<evidence type="ECO:0000313" key="13">
    <source>
        <dbReference type="Proteomes" id="UP000267821"/>
    </source>
</evidence>
<proteinExistence type="inferred from homology"/>
<dbReference type="PANTHER" id="PTHR24031">
    <property type="entry name" value="RNA HELICASE"/>
    <property type="match status" value="1"/>
</dbReference>
<evidence type="ECO:0000256" key="8">
    <source>
        <dbReference type="SAM" id="Coils"/>
    </source>
</evidence>